<dbReference type="EMBL" id="JFKC01000003">
    <property type="protein sequence ID" value="OSQ52063.1"/>
    <property type="molecule type" value="Genomic_DNA"/>
</dbReference>
<proteinExistence type="predicted"/>
<reference evidence="1 2" key="1">
    <citation type="submission" date="2014-03" db="EMBL/GenBank/DDBJ databases">
        <title>The draft genome sequence of Marivita geojedonensis KCTC 23882.</title>
        <authorList>
            <person name="Lai Q."/>
            <person name="Shao Z."/>
        </authorList>
    </citation>
    <scope>NUCLEOTIDE SEQUENCE [LARGE SCALE GENOMIC DNA]</scope>
    <source>
        <strain evidence="1 2">DPG-138</strain>
    </source>
</reference>
<name>A0A1X4NNN3_9RHOB</name>
<sequence>MSSETKPHNPAYPRGMIGILEQMNARRDPLGFAKDEALPPLDCDLDALSKTKVAVPDAETKSRSENSRKSWEIANELKGQNGLLHLNALLIAHLRKRSQPKHTADLFIRLWTEHADLLVEEMDLRWKVSSLTTFGDHGKTHEQRSAGLGLSTLFGAMKLYESERLYSEREPDRPFTLDGRASGPLALDMNAFTLVDGGLDANMIGRLWEEADKDPVIRPLAHDMLQRLIDDPRTVFRRLHRLRARKLRRKEQTDPDSGDAGIVVPVPKPARATPKWGVVCTTNAPVHEIARFVAHHLEIGASRIYLYLDAPDDSAQELLSDHPKVDLTLCDAEYWQSVGKDRPDAHQLRQTFNATRALRLAADDLDWLGHIDTDEFILSERKLSTALKSVPADMAGARLFPAEALASTSSDKTPKHFKLRTTSDGVPSEAITEIYPTFGSYVRGGFLSHLAGKVFARTGLGDLRLAIHRLRVKGEDVLNTAILDDVFIGHLHAPDWDSFVGKLEFRQNKGSYRIKSDDELKSIGRLLQYLKDEEGEAGLRAFFEELCLDSADLRKRLKAHDLLLTPRFDPDAAVQRVFGRKIAP</sequence>
<gene>
    <name evidence="1" type="ORF">MGEO_05910</name>
</gene>
<dbReference type="OrthoDB" id="7834507at2"/>
<evidence type="ECO:0000313" key="2">
    <source>
        <dbReference type="Proteomes" id="UP000193926"/>
    </source>
</evidence>
<evidence type="ECO:0000313" key="1">
    <source>
        <dbReference type="EMBL" id="OSQ52063.1"/>
    </source>
</evidence>
<protein>
    <recommendedName>
        <fullName evidence="3">Glycosyl transferase family 2</fullName>
    </recommendedName>
</protein>
<dbReference type="STRING" id="1123756.MGEO_05910"/>
<dbReference type="Proteomes" id="UP000193926">
    <property type="component" value="Unassembled WGS sequence"/>
</dbReference>
<evidence type="ECO:0008006" key="3">
    <source>
        <dbReference type="Google" id="ProtNLM"/>
    </source>
</evidence>
<keyword evidence="2" id="KW-1185">Reference proteome</keyword>
<dbReference type="Pfam" id="PF13704">
    <property type="entry name" value="Glyco_tranf_2_4"/>
    <property type="match status" value="1"/>
</dbReference>
<organism evidence="1 2">
    <name type="scientific">Marivita geojedonensis</name>
    <dbReference type="NCBI Taxonomy" id="1123756"/>
    <lineage>
        <taxon>Bacteria</taxon>
        <taxon>Pseudomonadati</taxon>
        <taxon>Pseudomonadota</taxon>
        <taxon>Alphaproteobacteria</taxon>
        <taxon>Rhodobacterales</taxon>
        <taxon>Roseobacteraceae</taxon>
        <taxon>Marivita</taxon>
    </lineage>
</organism>
<comment type="caution">
    <text evidence="1">The sequence shown here is derived from an EMBL/GenBank/DDBJ whole genome shotgun (WGS) entry which is preliminary data.</text>
</comment>
<accession>A0A1X4NNN3</accession>
<dbReference type="AlphaFoldDB" id="A0A1X4NNN3"/>
<dbReference type="RefSeq" id="WP_085635793.1">
    <property type="nucleotide sequence ID" value="NZ_JFKC01000003.1"/>
</dbReference>